<evidence type="ECO:0008006" key="5">
    <source>
        <dbReference type="Google" id="ProtNLM"/>
    </source>
</evidence>
<proteinExistence type="predicted"/>
<dbReference type="InterPro" id="IPR036291">
    <property type="entry name" value="NAD(P)-bd_dom_sf"/>
</dbReference>
<accession>A0ABR0BE39</accession>
<protein>
    <recommendedName>
        <fullName evidence="5">NAD/NADP octopine/nopaline dehydrogenase</fullName>
    </recommendedName>
</protein>
<evidence type="ECO:0000313" key="4">
    <source>
        <dbReference type="Proteomes" id="UP001287286"/>
    </source>
</evidence>
<evidence type="ECO:0000313" key="3">
    <source>
        <dbReference type="EMBL" id="KAK4071343.1"/>
    </source>
</evidence>
<organism evidence="3 4">
    <name type="scientific">Purpureocillium lilacinum</name>
    <name type="common">Paecilomyces lilacinus</name>
    <dbReference type="NCBI Taxonomy" id="33203"/>
    <lineage>
        <taxon>Eukaryota</taxon>
        <taxon>Fungi</taxon>
        <taxon>Dikarya</taxon>
        <taxon>Ascomycota</taxon>
        <taxon>Pezizomycotina</taxon>
        <taxon>Sordariomycetes</taxon>
        <taxon>Hypocreomycetidae</taxon>
        <taxon>Hypocreales</taxon>
        <taxon>Ophiocordycipitaceae</taxon>
        <taxon>Purpureocillium</taxon>
    </lineage>
</organism>
<feature type="domain" description="Opine dehydrogenase" evidence="1">
    <location>
        <begin position="180"/>
        <end position="321"/>
    </location>
</feature>
<dbReference type="InterPro" id="IPR013332">
    <property type="entry name" value="KPR_N"/>
</dbReference>
<dbReference type="Pfam" id="PF02317">
    <property type="entry name" value="Octopine_DH"/>
    <property type="match status" value="1"/>
</dbReference>
<dbReference type="SUPFAM" id="SSF51735">
    <property type="entry name" value="NAD(P)-binding Rossmann-fold domains"/>
    <property type="match status" value="1"/>
</dbReference>
<comment type="caution">
    <text evidence="3">The sequence shown here is derived from an EMBL/GenBank/DDBJ whole genome shotgun (WGS) entry which is preliminary data.</text>
</comment>
<name>A0ABR0BE39_PURLI</name>
<dbReference type="SUPFAM" id="SSF48179">
    <property type="entry name" value="6-phosphogluconate dehydrogenase C-terminal domain-like"/>
    <property type="match status" value="1"/>
</dbReference>
<keyword evidence="4" id="KW-1185">Reference proteome</keyword>
<dbReference type="Proteomes" id="UP001287286">
    <property type="component" value="Unassembled WGS sequence"/>
</dbReference>
<dbReference type="InterPro" id="IPR003421">
    <property type="entry name" value="Opine_DH"/>
</dbReference>
<dbReference type="Pfam" id="PF02558">
    <property type="entry name" value="ApbA"/>
    <property type="match status" value="1"/>
</dbReference>
<reference evidence="3 4" key="1">
    <citation type="journal article" date="2024" name="Microbiol. Resour. Announc.">
        <title>Genome annotations for the ascomycete fungi Trichoderma harzianum, Trichoderma aggressivum, and Purpureocillium lilacinum.</title>
        <authorList>
            <person name="Beijen E.P.W."/>
            <person name="Ohm R.A."/>
        </authorList>
    </citation>
    <scope>NUCLEOTIDE SEQUENCE [LARGE SCALE GENOMIC DNA]</scope>
    <source>
        <strain evidence="3 4">CBS 150709</strain>
    </source>
</reference>
<sequence length="386" mass="42142">MSTVAVIGAGHVGCALAFDLVNRGHKVTLRWMPGHPGNSPIINNNGNVLECCGMMQGRQPIGIVEGVSDVASNTQSVIIVAVPSQGHDDVLAALANRDLHNVVVVFITGNAVSVKALQILNAKAVFDTATSPYSSRVDPNGRVVIRGFKKRLQIGPAAPDFTTKDRIQIGELFNVPLEWSSKRLETFFSGVNGVVHVPAALLNLGWIESTGGDFFFYRQGMSSSVCRIIEAADRERLAVAKAYGCQVSSVLDTYNQNYGSRERTFRDFANSTQAHNQTKGAQKRFLSQDVPYWLVLCSDFGKKAKVPTPVIDMLVLMTSVLHDMDYSLTGRTIASLGLKGASLEKITMVSGAGHCEEVLFKDLRSRSVSKLQLSKLVWHFYRRLLS</sequence>
<dbReference type="InterPro" id="IPR013328">
    <property type="entry name" value="6PGD_dom2"/>
</dbReference>
<dbReference type="Gene3D" id="3.40.50.720">
    <property type="entry name" value="NAD(P)-binding Rossmann-like Domain"/>
    <property type="match status" value="1"/>
</dbReference>
<dbReference type="InterPro" id="IPR008927">
    <property type="entry name" value="6-PGluconate_DH-like_C_sf"/>
</dbReference>
<gene>
    <name evidence="3" type="ORF">Purlil1_13431</name>
</gene>
<evidence type="ECO:0000259" key="1">
    <source>
        <dbReference type="Pfam" id="PF02317"/>
    </source>
</evidence>
<dbReference type="EMBL" id="JAWRVI010000219">
    <property type="protein sequence ID" value="KAK4071343.1"/>
    <property type="molecule type" value="Genomic_DNA"/>
</dbReference>
<dbReference type="Gene3D" id="1.10.1040.10">
    <property type="entry name" value="N-(1-d-carboxylethyl)-l-norvaline Dehydrogenase, domain 2"/>
    <property type="match status" value="1"/>
</dbReference>
<feature type="domain" description="Ketopantoate reductase N-terminal" evidence="2">
    <location>
        <begin position="4"/>
        <end position="157"/>
    </location>
</feature>
<evidence type="ECO:0000259" key="2">
    <source>
        <dbReference type="Pfam" id="PF02558"/>
    </source>
</evidence>